<dbReference type="Gene3D" id="3.90.1720.10">
    <property type="entry name" value="endopeptidase domain like (from Nostoc punctiforme)"/>
    <property type="match status" value="1"/>
</dbReference>
<feature type="chain" id="PRO_5046742858" evidence="1">
    <location>
        <begin position="21"/>
        <end position="434"/>
    </location>
</feature>
<keyword evidence="1" id="KW-0732">Signal</keyword>
<dbReference type="RefSeq" id="WP_267568110.1">
    <property type="nucleotide sequence ID" value="NZ_JAPNTZ010000016.1"/>
</dbReference>
<keyword evidence="4" id="KW-1185">Reference proteome</keyword>
<evidence type="ECO:0000313" key="3">
    <source>
        <dbReference type="EMBL" id="MCY1143579.1"/>
    </source>
</evidence>
<sequence length="434" mass="45438">MRLSALVPALMLTLGGGLVAGVAPQSPARADATCTGAVSVYGALDDGRLTYSAINPSNGNLSHVVVSTKNIGFKPVAMATLNFNTILVTDPDGVLHRIDVSTNKDSLQFTVSGRIEGGWTHKLLTYDGNGHLYGVTTGGQLLQYLVSRDKPGADQIGQRREIGSGGFTLKTVAAAADDRIISTTASGALISYAINSSGGYTRQELDDNGWQSFENLVSPGGGLYYGKNPDGALYWYEDDNPADGSGSDISYHLDDPVSSRGWTQYLLSAQPDTCKAVSSTNQLRSRIANLALGEVGTPESACDRYHSSCNGGQVAWCAMFATWAWEQAGISGLPRSQWFAQGLGKWGVDRGLFKSRSGSAQGSPKVGDWAIYGQPAATGGGHVDVVTAVHPDGTLTVVGGNVSNKVSKRTINPATARMGVDNVLISGYVTPPGA</sequence>
<dbReference type="Proteomes" id="UP001151002">
    <property type="component" value="Unassembled WGS sequence"/>
</dbReference>
<dbReference type="Pfam" id="PF05257">
    <property type="entry name" value="CHAP"/>
    <property type="match status" value="1"/>
</dbReference>
<proteinExistence type="predicted"/>
<organism evidence="3 4">
    <name type="scientific">Paractinoplanes pyxinae</name>
    <dbReference type="NCBI Taxonomy" id="2997416"/>
    <lineage>
        <taxon>Bacteria</taxon>
        <taxon>Bacillati</taxon>
        <taxon>Actinomycetota</taxon>
        <taxon>Actinomycetes</taxon>
        <taxon>Micromonosporales</taxon>
        <taxon>Micromonosporaceae</taxon>
        <taxon>Paractinoplanes</taxon>
    </lineage>
</organism>
<feature type="domain" description="Peptidase C51" evidence="2">
    <location>
        <begin position="292"/>
        <end position="430"/>
    </location>
</feature>
<dbReference type="SUPFAM" id="SSF63825">
    <property type="entry name" value="YWTD domain"/>
    <property type="match status" value="1"/>
</dbReference>
<dbReference type="Gene3D" id="2.115.10.10">
    <property type="entry name" value="Tachylectin 2"/>
    <property type="match status" value="1"/>
</dbReference>
<feature type="signal peptide" evidence="1">
    <location>
        <begin position="1"/>
        <end position="20"/>
    </location>
</feature>
<protein>
    <submittedName>
        <fullName evidence="3">Tachylectin-related carbohydrate-binding protein</fullName>
    </submittedName>
</protein>
<evidence type="ECO:0000313" key="4">
    <source>
        <dbReference type="Proteomes" id="UP001151002"/>
    </source>
</evidence>
<comment type="caution">
    <text evidence="3">The sequence shown here is derived from an EMBL/GenBank/DDBJ whole genome shotgun (WGS) entry which is preliminary data.</text>
</comment>
<reference evidence="3" key="1">
    <citation type="submission" date="2022-11" db="EMBL/GenBank/DDBJ databases">
        <authorList>
            <person name="Somphong A."/>
            <person name="Phongsopitanun W."/>
        </authorList>
    </citation>
    <scope>NUCLEOTIDE SEQUENCE</scope>
    <source>
        <strain evidence="3">Pm04-4</strain>
    </source>
</reference>
<evidence type="ECO:0000259" key="2">
    <source>
        <dbReference type="PROSITE" id="PS50911"/>
    </source>
</evidence>
<evidence type="ECO:0000256" key="1">
    <source>
        <dbReference type="SAM" id="SignalP"/>
    </source>
</evidence>
<dbReference type="InterPro" id="IPR023294">
    <property type="entry name" value="Tachylectin2"/>
</dbReference>
<dbReference type="EMBL" id="JAPNTZ010000016">
    <property type="protein sequence ID" value="MCY1143579.1"/>
    <property type="molecule type" value="Genomic_DNA"/>
</dbReference>
<dbReference type="PROSITE" id="PS50911">
    <property type="entry name" value="CHAP"/>
    <property type="match status" value="1"/>
</dbReference>
<gene>
    <name evidence="3" type="ORF">OWR29_36735</name>
</gene>
<name>A0ABT4BAP6_9ACTN</name>
<dbReference type="InterPro" id="IPR038765">
    <property type="entry name" value="Papain-like_cys_pep_sf"/>
</dbReference>
<dbReference type="InterPro" id="IPR007921">
    <property type="entry name" value="CHAP_dom"/>
</dbReference>
<accession>A0ABT4BAP6</accession>
<dbReference type="SUPFAM" id="SSF54001">
    <property type="entry name" value="Cysteine proteinases"/>
    <property type="match status" value="1"/>
</dbReference>
<dbReference type="Pfam" id="PF14517">
    <property type="entry name" value="Tachylectin"/>
    <property type="match status" value="1"/>
</dbReference>